<reference evidence="9 10" key="1">
    <citation type="submission" date="2019-01" db="EMBL/GenBank/DDBJ databases">
        <authorList>
            <person name="Deng T."/>
        </authorList>
    </citation>
    <scope>NUCLEOTIDE SEQUENCE [LARGE SCALE GENOMIC DNA]</scope>
    <source>
        <strain evidence="9 10">F8825</strain>
    </source>
</reference>
<comment type="caution">
    <text evidence="9">The sequence shown here is derived from an EMBL/GenBank/DDBJ whole genome shotgun (WGS) entry which is preliminary data.</text>
</comment>
<keyword evidence="7 8" id="KW-0472">Membrane</keyword>
<feature type="transmembrane region" description="Helical" evidence="8">
    <location>
        <begin position="136"/>
        <end position="163"/>
    </location>
</feature>
<evidence type="ECO:0000313" key="9">
    <source>
        <dbReference type="EMBL" id="RYC17786.1"/>
    </source>
</evidence>
<sequence length="238" mass="24759">MPDMPDHRGGRAAEVFSAMRRMAPLITAVIPIGLVFGAAAAGNGLSPLEATLMSALVFAGGSQFVAMDIWTHPASWAALGVSAFLVNIRHVLMSASLAPKLGHFPGWRKYLSVLFLTDEGWAVAETHAATATLTPLWYAAAVIPFYLAWVASGLAGSLAGAFLGDPAVTGLDFVFSAVFIVLVMNFWKGARTGLVLLASGLSAVLVHAAVPGVWYILAGALAGVATAVLMPERKEVTA</sequence>
<dbReference type="AlphaFoldDB" id="A0A4Q2TK67"/>
<dbReference type="GO" id="GO:0005886">
    <property type="term" value="C:plasma membrane"/>
    <property type="evidence" value="ECO:0007669"/>
    <property type="project" value="UniProtKB-SubCell"/>
</dbReference>
<comment type="subcellular location">
    <subcellularLocation>
        <location evidence="1">Cell membrane</location>
        <topology evidence="1">Multi-pass membrane protein</topology>
    </subcellularLocation>
</comment>
<protein>
    <submittedName>
        <fullName evidence="9">Branched-chain amino acid ABC transporter permease</fullName>
    </submittedName>
</protein>
<evidence type="ECO:0000256" key="2">
    <source>
        <dbReference type="ARBA" id="ARBA00010735"/>
    </source>
</evidence>
<keyword evidence="4" id="KW-1003">Cell membrane</keyword>
<dbReference type="InterPro" id="IPR011606">
    <property type="entry name" value="Brnchd-chn_aa_trnsp_permease"/>
</dbReference>
<dbReference type="PANTHER" id="PTHR34979">
    <property type="entry name" value="INNER MEMBRANE PROTEIN YGAZ"/>
    <property type="match status" value="1"/>
</dbReference>
<feature type="transmembrane region" description="Helical" evidence="8">
    <location>
        <begin position="77"/>
        <end position="98"/>
    </location>
</feature>
<dbReference type="GO" id="GO:1903785">
    <property type="term" value="P:L-valine transmembrane transport"/>
    <property type="evidence" value="ECO:0007669"/>
    <property type="project" value="TreeGrafter"/>
</dbReference>
<evidence type="ECO:0000256" key="1">
    <source>
        <dbReference type="ARBA" id="ARBA00004651"/>
    </source>
</evidence>
<keyword evidence="5 8" id="KW-0812">Transmembrane</keyword>
<keyword evidence="6 8" id="KW-1133">Transmembrane helix</keyword>
<evidence type="ECO:0000256" key="7">
    <source>
        <dbReference type="ARBA" id="ARBA00023136"/>
    </source>
</evidence>
<dbReference type="Pfam" id="PF03591">
    <property type="entry name" value="AzlC"/>
    <property type="match status" value="1"/>
</dbReference>
<proteinExistence type="inferred from homology"/>
<comment type="similarity">
    <text evidence="2">Belongs to the AzlC family.</text>
</comment>
<dbReference type="Proteomes" id="UP000291088">
    <property type="component" value="Unassembled WGS sequence"/>
</dbReference>
<keyword evidence="10" id="KW-1185">Reference proteome</keyword>
<evidence type="ECO:0000256" key="5">
    <source>
        <dbReference type="ARBA" id="ARBA00022692"/>
    </source>
</evidence>
<dbReference type="PANTHER" id="PTHR34979:SF1">
    <property type="entry name" value="INNER MEMBRANE PROTEIN YGAZ"/>
    <property type="match status" value="1"/>
</dbReference>
<dbReference type="EMBL" id="SDVB01000170">
    <property type="protein sequence ID" value="RYC17786.1"/>
    <property type="molecule type" value="Genomic_DNA"/>
</dbReference>
<evidence type="ECO:0000256" key="4">
    <source>
        <dbReference type="ARBA" id="ARBA00022475"/>
    </source>
</evidence>
<evidence type="ECO:0000256" key="8">
    <source>
        <dbReference type="SAM" id="Phobius"/>
    </source>
</evidence>
<gene>
    <name evidence="9" type="ORF">EUU22_07380</name>
</gene>
<evidence type="ECO:0000256" key="3">
    <source>
        <dbReference type="ARBA" id="ARBA00022448"/>
    </source>
</evidence>
<dbReference type="OrthoDB" id="9803444at2"/>
<evidence type="ECO:0000256" key="6">
    <source>
        <dbReference type="ARBA" id="ARBA00022989"/>
    </source>
</evidence>
<feature type="transmembrane region" description="Helical" evidence="8">
    <location>
        <begin position="170"/>
        <end position="188"/>
    </location>
</feature>
<name>A0A4Q2TK67_9HYPH</name>
<evidence type="ECO:0000313" key="10">
    <source>
        <dbReference type="Proteomes" id="UP000291088"/>
    </source>
</evidence>
<keyword evidence="3" id="KW-0813">Transport</keyword>
<organism evidence="9 10">
    <name type="scientific">Ciceribacter ferrooxidans</name>
    <dbReference type="NCBI Taxonomy" id="2509717"/>
    <lineage>
        <taxon>Bacteria</taxon>
        <taxon>Pseudomonadati</taxon>
        <taxon>Pseudomonadota</taxon>
        <taxon>Alphaproteobacteria</taxon>
        <taxon>Hyphomicrobiales</taxon>
        <taxon>Rhizobiaceae</taxon>
        <taxon>Ciceribacter</taxon>
    </lineage>
</organism>
<accession>A0A4Q2TK67</accession>